<gene>
    <name evidence="13" type="ORF">Cni_G17451</name>
</gene>
<protein>
    <recommendedName>
        <fullName evidence="2">RING-type E3 ubiquitin transferase</fullName>
        <ecNumber evidence="2">2.3.2.27</ecNumber>
    </recommendedName>
</protein>
<feature type="domain" description="Protein kinase" evidence="12">
    <location>
        <begin position="554"/>
        <end position="817"/>
    </location>
</feature>
<sequence>MTSMSSPTLGLPKMDRKSSASSVSNTSIFSMASSRCSLKEVKEEPLTPEAKESKKERADEAEDAIHVALEKDFKLGKANLVWVLKNTPKRTKIVIVHVHVAAQMIPMMGAWFPAKQLKAEEVNTFRQRERANLEEALNEYVKACSVIKEVQAEKLMIEAGDVSQGLVQLIAQHKITNLVMGAAANKNYSKKMKEPRSMKALLVQKQADPSCNIWFVCKGNLICTRVNSPTGTDKMQTTRVIPRAITSQSEKSNSKVSPGFLGQIFDFFPSTSQEESNHRLVSASSGSSVLDLPHDGLGEVTSGSRDGIVIDLWDGISRSSRSSEYSIRSANDGVLSNTSSIRIIKDKETEGSLVLASAHDSEECHQSSASNCNRDGAGLNDDFYMDLQHAMIEAKKTREAYEEAFSWQKAEGDLHDAAQKVKVAENLYTKEMTPRKGIEEFLPKEKREMEDLRKQRNEMFEELQKAREQKSDLELQVNDANRMIKDLENKLSDAHFLLISLQSEHAKLHRERDNAVKQAEELREKLEEMAASILGAECFSEFSYSELEQATNNFDDSLKIGEGGYGSVYKGILREKTVVIKKLNSQDMQGQKEFHKEMSALSKLRHPNLVNLIGTCSEAWALIYDFLPNGTLEDRLTCNDNTPPLTWQTRIRVAAEICSALNFLHSNDSLSVVHGGLKPTNILLDANFISKLSDFGICRFVQSNNSTTLYRCTHAMGTFVYMDPEFLASGEIIPLSDVYSFGIILLRLLTGRSPFGISGAVQQAFDNGCFSAILDTSAGDWPCVEAEQLAHLGLRCCQITRKSRPDAGEALKVLETLMKSLSSPQGKKYQRNFIKHVICSQFYPNRELHQSCRGQSTIITGEFHQACTFVCLYVSPSWGLAASLNPESLYSLADLFELDLSLDKIPLSECPNRTKSSAPESCWRFLLLLTRARRNGADSQLSRIPRRASRRTRDKKRGSLLPLCPSHRLSFDIVLGSLGLTGSEFLYPIYGVAGTQGFTALCLFPPPYLLLIFLIPCWSPLILYGRRPLGPLGSRLSPRRPTPSRLSPLAPTALASRLSPRLLSPLAPTADGRRPLAPTALASRPDALSALASRPLGSRRLARTADAPTPRRPDARALFSLLFSLSPSPRLVVSGSPPLRDSPSPPLRSSSQSSDQCRIVNRLMGTESKDKTPLKVVKLDKGLKLAEAWVNKMSAAVANEQGEVEFEGRPSRLGLGAKIAPKAKVAVSIDAVERKLLGKLNSRKKLSSEDAERNSPVKEKAPSEEDENEPESRTSSFVKKRRIPLATNLQSNQKRK</sequence>
<dbReference type="Proteomes" id="UP001327560">
    <property type="component" value="Chromosome 5"/>
</dbReference>
<evidence type="ECO:0000256" key="11">
    <source>
        <dbReference type="SAM" id="MobiDB-lite"/>
    </source>
</evidence>
<dbReference type="SUPFAM" id="SSF56112">
    <property type="entry name" value="Protein kinase-like (PK-like)"/>
    <property type="match status" value="1"/>
</dbReference>
<evidence type="ECO:0000256" key="1">
    <source>
        <dbReference type="ARBA" id="ARBA00000900"/>
    </source>
</evidence>
<feature type="compositionally biased region" description="Basic and acidic residues" evidence="11">
    <location>
        <begin position="1246"/>
        <end position="1263"/>
    </location>
</feature>
<dbReference type="InterPro" id="IPR000719">
    <property type="entry name" value="Prot_kinase_dom"/>
</dbReference>
<keyword evidence="8 9" id="KW-0067">ATP-binding</keyword>
<dbReference type="Gene3D" id="3.30.200.20">
    <property type="entry name" value="Phosphorylase Kinase, domain 1"/>
    <property type="match status" value="1"/>
</dbReference>
<comment type="catalytic activity">
    <reaction evidence="1">
        <text>S-ubiquitinyl-[E2 ubiquitin-conjugating enzyme]-L-cysteine + [acceptor protein]-L-lysine = [E2 ubiquitin-conjugating enzyme]-L-cysteine + N(6)-ubiquitinyl-[acceptor protein]-L-lysine.</text>
        <dbReference type="EC" id="2.3.2.27"/>
    </reaction>
</comment>
<name>A0AAQ3QGT5_9LILI</name>
<evidence type="ECO:0000256" key="3">
    <source>
        <dbReference type="ARBA" id="ARBA00022527"/>
    </source>
</evidence>
<dbReference type="GO" id="GO:0061630">
    <property type="term" value="F:ubiquitin protein ligase activity"/>
    <property type="evidence" value="ECO:0007669"/>
    <property type="project" value="UniProtKB-EC"/>
</dbReference>
<proteinExistence type="predicted"/>
<dbReference type="PANTHER" id="PTHR45647:SF153">
    <property type="entry name" value="PROTEIN KINASE DOMAIN-CONTAINING PROTEIN"/>
    <property type="match status" value="1"/>
</dbReference>
<evidence type="ECO:0000256" key="7">
    <source>
        <dbReference type="ARBA" id="ARBA00022786"/>
    </source>
</evidence>
<dbReference type="InterPro" id="IPR014729">
    <property type="entry name" value="Rossmann-like_a/b/a_fold"/>
</dbReference>
<keyword evidence="14" id="KW-1185">Reference proteome</keyword>
<dbReference type="GO" id="GO:0004674">
    <property type="term" value="F:protein serine/threonine kinase activity"/>
    <property type="evidence" value="ECO:0007669"/>
    <property type="project" value="UniProtKB-KW"/>
</dbReference>
<dbReference type="InterPro" id="IPR017441">
    <property type="entry name" value="Protein_kinase_ATP_BS"/>
</dbReference>
<dbReference type="PROSITE" id="PS50011">
    <property type="entry name" value="PROTEIN_KINASE_DOM"/>
    <property type="match status" value="1"/>
</dbReference>
<feature type="binding site" evidence="9">
    <location>
        <position position="582"/>
    </location>
    <ligand>
        <name>ATP</name>
        <dbReference type="ChEBI" id="CHEBI:30616"/>
    </ligand>
</feature>
<dbReference type="Gene3D" id="1.10.510.10">
    <property type="entry name" value="Transferase(Phosphotransferase) domain 1"/>
    <property type="match status" value="1"/>
</dbReference>
<dbReference type="InterPro" id="IPR021641">
    <property type="entry name" value="DUF3245"/>
</dbReference>
<dbReference type="GO" id="GO:0005524">
    <property type="term" value="F:ATP binding"/>
    <property type="evidence" value="ECO:0007669"/>
    <property type="project" value="UniProtKB-UniRule"/>
</dbReference>
<dbReference type="Pfam" id="PF00069">
    <property type="entry name" value="Pkinase"/>
    <property type="match status" value="1"/>
</dbReference>
<evidence type="ECO:0000256" key="6">
    <source>
        <dbReference type="ARBA" id="ARBA00022777"/>
    </source>
</evidence>
<dbReference type="CDD" id="cd01989">
    <property type="entry name" value="USP_STK_Ubox_N"/>
    <property type="match status" value="1"/>
</dbReference>
<keyword evidence="3" id="KW-0723">Serine/threonine-protein kinase</keyword>
<evidence type="ECO:0000313" key="13">
    <source>
        <dbReference type="EMBL" id="WOL08698.1"/>
    </source>
</evidence>
<dbReference type="Gene3D" id="3.40.50.620">
    <property type="entry name" value="HUPs"/>
    <property type="match status" value="1"/>
</dbReference>
<evidence type="ECO:0000256" key="9">
    <source>
        <dbReference type="PROSITE-ProRule" id="PRU10141"/>
    </source>
</evidence>
<reference evidence="13 14" key="1">
    <citation type="submission" date="2023-10" db="EMBL/GenBank/DDBJ databases">
        <title>Chromosome-scale genome assembly provides insights into flower coloration mechanisms of Canna indica.</title>
        <authorList>
            <person name="Li C."/>
        </authorList>
    </citation>
    <scope>NUCLEOTIDE SEQUENCE [LARGE SCALE GENOMIC DNA]</scope>
    <source>
        <tissue evidence="13">Flower</tissue>
    </source>
</reference>
<feature type="compositionally biased region" description="Basic and acidic residues" evidence="11">
    <location>
        <begin position="37"/>
        <end position="59"/>
    </location>
</feature>
<dbReference type="FunFam" id="3.30.200.20:FF:000039">
    <property type="entry name" value="receptor-like protein kinase FERONIA"/>
    <property type="match status" value="1"/>
</dbReference>
<feature type="region of interest" description="Disordered" evidence="11">
    <location>
        <begin position="1132"/>
        <end position="1155"/>
    </location>
</feature>
<evidence type="ECO:0000256" key="10">
    <source>
        <dbReference type="SAM" id="Coils"/>
    </source>
</evidence>
<feature type="compositionally biased region" description="Polar residues" evidence="11">
    <location>
        <begin position="19"/>
        <end position="36"/>
    </location>
</feature>
<evidence type="ECO:0000256" key="8">
    <source>
        <dbReference type="ARBA" id="ARBA00022840"/>
    </source>
</evidence>
<evidence type="ECO:0000313" key="14">
    <source>
        <dbReference type="Proteomes" id="UP001327560"/>
    </source>
</evidence>
<keyword evidence="10" id="KW-0175">Coiled coil</keyword>
<keyword evidence="4" id="KW-0808">Transferase</keyword>
<feature type="region of interest" description="Disordered" evidence="11">
    <location>
        <begin position="1239"/>
        <end position="1296"/>
    </location>
</feature>
<dbReference type="PANTHER" id="PTHR45647">
    <property type="entry name" value="OS02G0152300 PROTEIN"/>
    <property type="match status" value="1"/>
</dbReference>
<dbReference type="Pfam" id="PF11595">
    <property type="entry name" value="DUF3245"/>
    <property type="match status" value="1"/>
</dbReference>
<keyword evidence="5 9" id="KW-0547">Nucleotide-binding</keyword>
<feature type="coiled-coil region" evidence="10">
    <location>
        <begin position="442"/>
        <end position="536"/>
    </location>
</feature>
<dbReference type="PROSITE" id="PS00107">
    <property type="entry name" value="PROTEIN_KINASE_ATP"/>
    <property type="match status" value="1"/>
</dbReference>
<feature type="compositionally biased region" description="Polar residues" evidence="11">
    <location>
        <begin position="1287"/>
        <end position="1296"/>
    </location>
</feature>
<dbReference type="InterPro" id="IPR011009">
    <property type="entry name" value="Kinase-like_dom_sf"/>
</dbReference>
<evidence type="ECO:0000256" key="2">
    <source>
        <dbReference type="ARBA" id="ARBA00012483"/>
    </source>
</evidence>
<evidence type="ECO:0000259" key="12">
    <source>
        <dbReference type="PROSITE" id="PS50011"/>
    </source>
</evidence>
<feature type="region of interest" description="Disordered" evidence="11">
    <location>
        <begin position="1"/>
        <end position="59"/>
    </location>
</feature>
<organism evidence="13 14">
    <name type="scientific">Canna indica</name>
    <name type="common">Indian-shot</name>
    <dbReference type="NCBI Taxonomy" id="4628"/>
    <lineage>
        <taxon>Eukaryota</taxon>
        <taxon>Viridiplantae</taxon>
        <taxon>Streptophyta</taxon>
        <taxon>Embryophyta</taxon>
        <taxon>Tracheophyta</taxon>
        <taxon>Spermatophyta</taxon>
        <taxon>Magnoliopsida</taxon>
        <taxon>Liliopsida</taxon>
        <taxon>Zingiberales</taxon>
        <taxon>Cannaceae</taxon>
        <taxon>Canna</taxon>
    </lineage>
</organism>
<dbReference type="EMBL" id="CP136894">
    <property type="protein sequence ID" value="WOL08698.1"/>
    <property type="molecule type" value="Genomic_DNA"/>
</dbReference>
<keyword evidence="6" id="KW-0418">Kinase</keyword>
<dbReference type="InterPro" id="IPR051348">
    <property type="entry name" value="U-box_ubiquitin_ligases"/>
</dbReference>
<dbReference type="EC" id="2.3.2.27" evidence="2"/>
<evidence type="ECO:0000256" key="5">
    <source>
        <dbReference type="ARBA" id="ARBA00022741"/>
    </source>
</evidence>
<keyword evidence="7" id="KW-0833">Ubl conjugation pathway</keyword>
<evidence type="ECO:0000256" key="4">
    <source>
        <dbReference type="ARBA" id="ARBA00022679"/>
    </source>
</evidence>
<accession>A0AAQ3QGT5</accession>